<organism evidence="6 7">
    <name type="scientific">Tritrichomonas foetus</name>
    <dbReference type="NCBI Taxonomy" id="1144522"/>
    <lineage>
        <taxon>Eukaryota</taxon>
        <taxon>Metamonada</taxon>
        <taxon>Parabasalia</taxon>
        <taxon>Tritrichomonadida</taxon>
        <taxon>Tritrichomonadidae</taxon>
        <taxon>Tritrichomonas</taxon>
    </lineage>
</organism>
<sequence>MPPKYNVDIASLFKARPKLRFIKPVEKVAPRPYVGAAGFLNAIQKIDIQNFGETMLSVHEARIMRREQRNLANQKKIDEQKKNYNPSNNPNATSNPKTTMFICNIPDDITVEQVRYELKVFGPVKNIIFPVDINTNKRRNYCFAEYEREDSFRNAMTQGTKLYFHDRKMIVDKERGRTDPNWLPRRLGGGLGAISRRFSPKLSVMEALQCKKKKRYGYKCGVKYRGTLKEYSLKRESRIGLDKARANRRMMLREERKKREKKS</sequence>
<feature type="compositionally biased region" description="Basic and acidic residues" evidence="4">
    <location>
        <begin position="73"/>
        <end position="82"/>
    </location>
</feature>
<dbReference type="OrthoDB" id="1736851at2759"/>
<dbReference type="Pfam" id="PF12220">
    <property type="entry name" value="U1snRNP70_N"/>
    <property type="match status" value="1"/>
</dbReference>
<keyword evidence="7" id="KW-1185">Reference proteome</keyword>
<feature type="region of interest" description="Disordered" evidence="4">
    <location>
        <begin position="73"/>
        <end position="97"/>
    </location>
</feature>
<gene>
    <name evidence="6" type="ORF">TRFO_05155</name>
</gene>
<dbReference type="GO" id="GO:0071011">
    <property type="term" value="C:precatalytic spliceosome"/>
    <property type="evidence" value="ECO:0007669"/>
    <property type="project" value="TreeGrafter"/>
</dbReference>
<dbReference type="PANTHER" id="PTHR13952">
    <property type="entry name" value="U1 SMALL NUCLEAR RIBONUCLEOPROTEIN 70 KD"/>
    <property type="match status" value="1"/>
</dbReference>
<dbReference type="InterPro" id="IPR000504">
    <property type="entry name" value="RRM_dom"/>
</dbReference>
<dbReference type="GO" id="GO:0017069">
    <property type="term" value="F:snRNA binding"/>
    <property type="evidence" value="ECO:0007669"/>
    <property type="project" value="TreeGrafter"/>
</dbReference>
<dbReference type="InterPro" id="IPR051183">
    <property type="entry name" value="U1_U11-U12_snRNP_70-35kDa"/>
</dbReference>
<name>A0A1J4K8J5_9EUKA</name>
<dbReference type="InterPro" id="IPR012677">
    <property type="entry name" value="Nucleotide-bd_a/b_plait_sf"/>
</dbReference>
<dbReference type="SMART" id="SM00360">
    <property type="entry name" value="RRM"/>
    <property type="match status" value="1"/>
</dbReference>
<dbReference type="GO" id="GO:0000398">
    <property type="term" value="P:mRNA splicing, via spliceosome"/>
    <property type="evidence" value="ECO:0007669"/>
    <property type="project" value="TreeGrafter"/>
</dbReference>
<dbReference type="SUPFAM" id="SSF54928">
    <property type="entry name" value="RNA-binding domain, RBD"/>
    <property type="match status" value="1"/>
</dbReference>
<reference evidence="6" key="1">
    <citation type="submission" date="2016-10" db="EMBL/GenBank/DDBJ databases">
        <authorList>
            <person name="Benchimol M."/>
            <person name="Almeida L.G."/>
            <person name="Vasconcelos A.T."/>
            <person name="Perreira-Neves A."/>
            <person name="Rosa I.A."/>
            <person name="Tasca T."/>
            <person name="Bogo M.R."/>
            <person name="de Souza W."/>
        </authorList>
    </citation>
    <scope>NUCLEOTIDE SEQUENCE [LARGE SCALE GENOMIC DNA]</scope>
    <source>
        <strain evidence="6">K</strain>
    </source>
</reference>
<dbReference type="Pfam" id="PF00076">
    <property type="entry name" value="RRM_1"/>
    <property type="match status" value="1"/>
</dbReference>
<evidence type="ECO:0000256" key="2">
    <source>
        <dbReference type="ARBA" id="ARBA00023242"/>
    </source>
</evidence>
<dbReference type="AlphaFoldDB" id="A0A1J4K8J5"/>
<comment type="caution">
    <text evidence="6">The sequence shown here is derived from an EMBL/GenBank/DDBJ whole genome shotgun (WGS) entry which is preliminary data.</text>
</comment>
<dbReference type="GeneID" id="94827026"/>
<evidence type="ECO:0000259" key="5">
    <source>
        <dbReference type="PROSITE" id="PS50102"/>
    </source>
</evidence>
<proteinExistence type="predicted"/>
<dbReference type="EMBL" id="MLAK01000693">
    <property type="protein sequence ID" value="OHT07531.1"/>
    <property type="molecule type" value="Genomic_DNA"/>
</dbReference>
<dbReference type="PANTHER" id="PTHR13952:SF6">
    <property type="entry name" value="U11_U12 SMALL NUCLEAR RIBONUCLEOPROTEIN 35 KDA PROTEIN"/>
    <property type="match status" value="1"/>
</dbReference>
<keyword evidence="2" id="KW-0539">Nucleus</keyword>
<dbReference type="GO" id="GO:0003729">
    <property type="term" value="F:mRNA binding"/>
    <property type="evidence" value="ECO:0007669"/>
    <property type="project" value="TreeGrafter"/>
</dbReference>
<evidence type="ECO:0000256" key="3">
    <source>
        <dbReference type="PROSITE-ProRule" id="PRU00176"/>
    </source>
</evidence>
<dbReference type="VEuPathDB" id="TrichDB:TRFO_05155"/>
<accession>A0A1J4K8J5</accession>
<feature type="compositionally biased region" description="Low complexity" evidence="4">
    <location>
        <begin position="83"/>
        <end position="97"/>
    </location>
</feature>
<protein>
    <submittedName>
        <fullName evidence="6">U1 snRNP-associated protein Usp101</fullName>
    </submittedName>
</protein>
<dbReference type="PROSITE" id="PS50102">
    <property type="entry name" value="RRM"/>
    <property type="match status" value="1"/>
</dbReference>
<evidence type="ECO:0000313" key="7">
    <source>
        <dbReference type="Proteomes" id="UP000179807"/>
    </source>
</evidence>
<dbReference type="InterPro" id="IPR022023">
    <property type="entry name" value="U1snRNP70_N"/>
</dbReference>
<keyword evidence="3" id="KW-0694">RNA-binding</keyword>
<comment type="subcellular location">
    <subcellularLocation>
        <location evidence="1">Nucleus</location>
    </subcellularLocation>
</comment>
<evidence type="ECO:0000256" key="4">
    <source>
        <dbReference type="SAM" id="MobiDB-lite"/>
    </source>
</evidence>
<evidence type="ECO:0000256" key="1">
    <source>
        <dbReference type="ARBA" id="ARBA00004123"/>
    </source>
</evidence>
<evidence type="ECO:0000313" key="6">
    <source>
        <dbReference type="EMBL" id="OHT07531.1"/>
    </source>
</evidence>
<dbReference type="InterPro" id="IPR035979">
    <property type="entry name" value="RBD_domain_sf"/>
</dbReference>
<dbReference type="Gene3D" id="3.30.70.330">
    <property type="match status" value="1"/>
</dbReference>
<dbReference type="RefSeq" id="XP_068360667.1">
    <property type="nucleotide sequence ID" value="XM_068492322.1"/>
</dbReference>
<dbReference type="Proteomes" id="UP000179807">
    <property type="component" value="Unassembled WGS sequence"/>
</dbReference>
<feature type="domain" description="RRM" evidence="5">
    <location>
        <begin position="98"/>
        <end position="176"/>
    </location>
</feature>